<dbReference type="InterPro" id="IPR000917">
    <property type="entry name" value="Sulfatase_N"/>
</dbReference>
<dbReference type="RefSeq" id="WP_092636024.1">
    <property type="nucleotide sequence ID" value="NZ_FNQT01000007.1"/>
</dbReference>
<proteinExistence type="predicted"/>
<feature type="domain" description="Sulfatase N-terminal" evidence="2">
    <location>
        <begin position="3"/>
        <end position="334"/>
    </location>
</feature>
<dbReference type="PANTHER" id="PTHR43751">
    <property type="entry name" value="SULFATASE"/>
    <property type="match status" value="1"/>
</dbReference>
<dbReference type="SUPFAM" id="SSF53649">
    <property type="entry name" value="Alkaline phosphatase-like"/>
    <property type="match status" value="1"/>
</dbReference>
<reference evidence="3 4" key="1">
    <citation type="submission" date="2016-10" db="EMBL/GenBank/DDBJ databases">
        <authorList>
            <person name="de Groot N.N."/>
        </authorList>
    </citation>
    <scope>NUCLEOTIDE SEQUENCE [LARGE SCALE GENOMIC DNA]</scope>
    <source>
        <strain evidence="3 4">CGMCC 1.8712</strain>
    </source>
</reference>
<feature type="region of interest" description="Disordered" evidence="1">
    <location>
        <begin position="415"/>
        <end position="446"/>
    </location>
</feature>
<accession>A0A1H4AQS3</accession>
<dbReference type="Gene3D" id="3.40.720.10">
    <property type="entry name" value="Alkaline Phosphatase, subunit A"/>
    <property type="match status" value="1"/>
</dbReference>
<dbReference type="PANTHER" id="PTHR43751:SF3">
    <property type="entry name" value="SULFATASE N-TERMINAL DOMAIN-CONTAINING PROTEIN"/>
    <property type="match status" value="1"/>
</dbReference>
<organism evidence="3 4">
    <name type="scientific">Haloplanus vescus</name>
    <dbReference type="NCBI Taxonomy" id="555874"/>
    <lineage>
        <taxon>Archaea</taxon>
        <taxon>Methanobacteriati</taxon>
        <taxon>Methanobacteriota</taxon>
        <taxon>Stenosarchaea group</taxon>
        <taxon>Halobacteria</taxon>
        <taxon>Halobacteriales</taxon>
        <taxon>Haloferacaceae</taxon>
        <taxon>Haloplanus</taxon>
    </lineage>
</organism>
<dbReference type="EMBL" id="FNQT01000007">
    <property type="protein sequence ID" value="SEA38107.1"/>
    <property type="molecule type" value="Genomic_DNA"/>
</dbReference>
<feature type="compositionally biased region" description="Basic and acidic residues" evidence="1">
    <location>
        <begin position="415"/>
        <end position="425"/>
    </location>
</feature>
<dbReference type="OrthoDB" id="3164at2157"/>
<sequence length="446" mass="50824">MDTILITVDALRADHLGQYGYHRETMPILDDLLAEDANRYEQAFSNGTHTGISLPSMLTSRYLGDRPAMEGPTVADALPDGVTTVGVHSNTYFATRVGRPSGFDHFEDFDVTGSDEEEAVRSISHRVFRRTMDTVRPAVERLGVRDFAERIQRTIFPSRLIHESTAYETGERTTDRALEMAAEVDGDLFLWVHYMDPHRPFCMHIDDPAYSDKDLSSDEIHDLMSRTGVSPKSLSESDRELLRDLYDSELRYTSEQIRRLTDGLREQDRWEESQVIFTADHGEEFGEHGYYFHRNRPYDELIHVPLLVRGPETTGESVADQRELLDISPTICEAHNVEPPAEFLGQPLGEGSSRRVVATGSFSDTEPVVAGRWEGWKYIEAGEERELYDLDADPDEMSNVVDRYGDRVRAFRKEIPDRLREEDHSTVPTDTDQAVEDRLADLGYLE</sequence>
<protein>
    <submittedName>
        <fullName evidence="3">Arylsulfatase A</fullName>
    </submittedName>
</protein>
<evidence type="ECO:0000313" key="4">
    <source>
        <dbReference type="Proteomes" id="UP000236755"/>
    </source>
</evidence>
<dbReference type="CDD" id="cd16148">
    <property type="entry name" value="sulfatase_like"/>
    <property type="match status" value="1"/>
</dbReference>
<dbReference type="Proteomes" id="UP000236755">
    <property type="component" value="Unassembled WGS sequence"/>
</dbReference>
<dbReference type="InterPro" id="IPR052701">
    <property type="entry name" value="GAG_Ulvan_Degrading_Sulfatases"/>
</dbReference>
<dbReference type="STRING" id="555874.SAMN04488065_2895"/>
<dbReference type="Pfam" id="PF00884">
    <property type="entry name" value="Sulfatase"/>
    <property type="match status" value="1"/>
</dbReference>
<name>A0A1H4AQS3_9EURY</name>
<gene>
    <name evidence="3" type="ORF">SAMN04488065_2895</name>
</gene>
<keyword evidence="4" id="KW-1185">Reference proteome</keyword>
<evidence type="ECO:0000256" key="1">
    <source>
        <dbReference type="SAM" id="MobiDB-lite"/>
    </source>
</evidence>
<dbReference type="AlphaFoldDB" id="A0A1H4AQS3"/>
<dbReference type="InterPro" id="IPR017850">
    <property type="entry name" value="Alkaline_phosphatase_core_sf"/>
</dbReference>
<evidence type="ECO:0000259" key="2">
    <source>
        <dbReference type="Pfam" id="PF00884"/>
    </source>
</evidence>
<evidence type="ECO:0000313" key="3">
    <source>
        <dbReference type="EMBL" id="SEA38107.1"/>
    </source>
</evidence>